<protein>
    <submittedName>
        <fullName evidence="1">Uncharacterized protein</fullName>
    </submittedName>
</protein>
<dbReference type="AlphaFoldDB" id="A0A0A8Y3S9"/>
<sequence>MLLIWLLLQIRPRSHTRILNFCRISRDLMV</sequence>
<accession>A0A0A8Y3S9</accession>
<reference evidence="1" key="2">
    <citation type="journal article" date="2015" name="Data Brief">
        <title>Shoot transcriptome of the giant reed, Arundo donax.</title>
        <authorList>
            <person name="Barrero R.A."/>
            <person name="Guerrero F.D."/>
            <person name="Moolhuijzen P."/>
            <person name="Goolsby J.A."/>
            <person name="Tidwell J."/>
            <person name="Bellgard S.E."/>
            <person name="Bellgard M.I."/>
        </authorList>
    </citation>
    <scope>NUCLEOTIDE SEQUENCE</scope>
    <source>
        <tissue evidence="1">Shoot tissue taken approximately 20 cm above the soil surface</tissue>
    </source>
</reference>
<dbReference type="EMBL" id="GBRH01277391">
    <property type="protein sequence ID" value="JAD20504.1"/>
    <property type="molecule type" value="Transcribed_RNA"/>
</dbReference>
<proteinExistence type="predicted"/>
<reference evidence="1" key="1">
    <citation type="submission" date="2014-09" db="EMBL/GenBank/DDBJ databases">
        <authorList>
            <person name="Magalhaes I.L.F."/>
            <person name="Oliveira U."/>
            <person name="Santos F.R."/>
            <person name="Vidigal T.H.D.A."/>
            <person name="Brescovit A.D."/>
            <person name="Santos A.J."/>
        </authorList>
    </citation>
    <scope>NUCLEOTIDE SEQUENCE</scope>
    <source>
        <tissue evidence="1">Shoot tissue taken approximately 20 cm above the soil surface</tissue>
    </source>
</reference>
<organism evidence="1">
    <name type="scientific">Arundo donax</name>
    <name type="common">Giant reed</name>
    <name type="synonym">Donax arundinaceus</name>
    <dbReference type="NCBI Taxonomy" id="35708"/>
    <lineage>
        <taxon>Eukaryota</taxon>
        <taxon>Viridiplantae</taxon>
        <taxon>Streptophyta</taxon>
        <taxon>Embryophyta</taxon>
        <taxon>Tracheophyta</taxon>
        <taxon>Spermatophyta</taxon>
        <taxon>Magnoliopsida</taxon>
        <taxon>Liliopsida</taxon>
        <taxon>Poales</taxon>
        <taxon>Poaceae</taxon>
        <taxon>PACMAD clade</taxon>
        <taxon>Arundinoideae</taxon>
        <taxon>Arundineae</taxon>
        <taxon>Arundo</taxon>
    </lineage>
</organism>
<name>A0A0A8Y3S9_ARUDO</name>
<evidence type="ECO:0000313" key="1">
    <source>
        <dbReference type="EMBL" id="JAD20504.1"/>
    </source>
</evidence>